<evidence type="ECO:0000313" key="3">
    <source>
        <dbReference type="Proteomes" id="UP000274350"/>
    </source>
</evidence>
<gene>
    <name evidence="2" type="ORF">EJG51_010105</name>
</gene>
<accession>A0A6M4A7X7</accession>
<dbReference type="KEGG" id="upi:EJG51_010105"/>
<protein>
    <submittedName>
        <fullName evidence="2">Uncharacterized protein</fullName>
    </submittedName>
</protein>
<dbReference type="AlphaFoldDB" id="A0A6M4A7X7"/>
<reference evidence="2 3" key="1">
    <citation type="journal article" date="2019" name="Int. J. Syst. Evol. Microbiol.">
        <title>Undibacterium piscinae sp. nov., isolated from Korean shiner intestine.</title>
        <authorList>
            <person name="Lee S.Y."/>
            <person name="Kang W."/>
            <person name="Kim P.S."/>
            <person name="Kim H.S."/>
            <person name="Sung H."/>
            <person name="Shin N.R."/>
            <person name="Whon T.W."/>
            <person name="Yun J.H."/>
            <person name="Lee J.Y."/>
            <person name="Lee J.Y."/>
            <person name="Jung M.J."/>
            <person name="Jeong Y.S."/>
            <person name="Tak E.J."/>
            <person name="Han J.E."/>
            <person name="Hyun D.W."/>
            <person name="Kang M.S."/>
            <person name="Lee K.E."/>
            <person name="Lee B.H."/>
            <person name="Bae J.W."/>
        </authorList>
    </citation>
    <scope>NUCLEOTIDE SEQUENCE [LARGE SCALE GENOMIC DNA]</scope>
    <source>
        <strain evidence="2 3">S11R28</strain>
    </source>
</reference>
<organism evidence="2 3">
    <name type="scientific">Undibacterium piscinae</name>
    <dbReference type="NCBI Taxonomy" id="2495591"/>
    <lineage>
        <taxon>Bacteria</taxon>
        <taxon>Pseudomonadati</taxon>
        <taxon>Pseudomonadota</taxon>
        <taxon>Betaproteobacteria</taxon>
        <taxon>Burkholderiales</taxon>
        <taxon>Oxalobacteraceae</taxon>
        <taxon>Undibacterium</taxon>
    </lineage>
</organism>
<name>A0A6M4A7X7_9BURK</name>
<dbReference type="OrthoDB" id="8781957at2"/>
<keyword evidence="1" id="KW-0732">Signal</keyword>
<evidence type="ECO:0000256" key="1">
    <source>
        <dbReference type="SAM" id="SignalP"/>
    </source>
</evidence>
<evidence type="ECO:0000313" key="2">
    <source>
        <dbReference type="EMBL" id="QJQ06149.1"/>
    </source>
</evidence>
<dbReference type="Proteomes" id="UP000274350">
    <property type="component" value="Chromosome"/>
</dbReference>
<sequence length="102" mass="11226">MKTSNSTKSILLTATLLAIVSVATAFQQSEPLDRGQIQTVHISAKRMSEQQKLAYDTQGQEAQTVLIVAKRLTPEQKLAMDRQDHALHSVLAQRQAKAKNNG</sequence>
<proteinExistence type="predicted"/>
<keyword evidence="3" id="KW-1185">Reference proteome</keyword>
<feature type="signal peptide" evidence="1">
    <location>
        <begin position="1"/>
        <end position="25"/>
    </location>
</feature>
<dbReference type="EMBL" id="CP051152">
    <property type="protein sequence ID" value="QJQ06149.1"/>
    <property type="molecule type" value="Genomic_DNA"/>
</dbReference>
<feature type="chain" id="PRO_5026914194" evidence="1">
    <location>
        <begin position="26"/>
        <end position="102"/>
    </location>
</feature>